<organism evidence="2">
    <name type="scientific">uncultured Solirubrobacteraceae bacterium</name>
    <dbReference type="NCBI Taxonomy" id="1162706"/>
    <lineage>
        <taxon>Bacteria</taxon>
        <taxon>Bacillati</taxon>
        <taxon>Actinomycetota</taxon>
        <taxon>Thermoleophilia</taxon>
        <taxon>Solirubrobacterales</taxon>
        <taxon>Solirubrobacteraceae</taxon>
        <taxon>environmental samples</taxon>
    </lineage>
</organism>
<dbReference type="Gene3D" id="3.40.50.720">
    <property type="entry name" value="NAD(P)-binding Rossmann-like Domain"/>
    <property type="match status" value="1"/>
</dbReference>
<dbReference type="AlphaFoldDB" id="A0A6J4RUM1"/>
<sequence length="272" mass="29116">MIAVTGVTGEVGGRVAGHLAERGLEQLLVVRDASRAPEFERAEVREASRGYEDLEGMRRAFDGAETVFLVPAAEAENRIEQHQTAVDAAVAAGAQRIVLLSFVGASADHTFTLGRHHWATEEHVRATGLPCTFLRMNLFMDFVPMMAGEDGVIRGPAGDGRIAAILREDVAAACAAVLASDDDHDGKTYGLTGVEAFTLAEAADALGVRFETETVEEAYASRAHLGAPDWMVEGWVTSYLAIAAGELEAVTHDVETLTGQPPATLEQFLRRL</sequence>
<dbReference type="Gene3D" id="3.90.25.10">
    <property type="entry name" value="UDP-galactose 4-epimerase, domain 1"/>
    <property type="match status" value="1"/>
</dbReference>
<dbReference type="PANTHER" id="PTHR47129:SF1">
    <property type="entry name" value="NMRA-LIKE DOMAIN-CONTAINING PROTEIN"/>
    <property type="match status" value="1"/>
</dbReference>
<evidence type="ECO:0000313" key="2">
    <source>
        <dbReference type="EMBL" id="CAA9482534.1"/>
    </source>
</evidence>
<dbReference type="SUPFAM" id="SSF51735">
    <property type="entry name" value="NAD(P)-binding Rossmann-fold domains"/>
    <property type="match status" value="1"/>
</dbReference>
<proteinExistence type="predicted"/>
<protein>
    <recommendedName>
        <fullName evidence="1">NAD(P)-binding domain-containing protein</fullName>
    </recommendedName>
</protein>
<gene>
    <name evidence="2" type="ORF">AVDCRST_MAG85-762</name>
</gene>
<dbReference type="PANTHER" id="PTHR47129">
    <property type="entry name" value="QUINONE OXIDOREDUCTASE 2"/>
    <property type="match status" value="1"/>
</dbReference>
<dbReference type="Pfam" id="PF13460">
    <property type="entry name" value="NAD_binding_10"/>
    <property type="match status" value="1"/>
</dbReference>
<dbReference type="InterPro" id="IPR036291">
    <property type="entry name" value="NAD(P)-bd_dom_sf"/>
</dbReference>
<name>A0A6J4RUM1_9ACTN</name>
<accession>A0A6J4RUM1</accession>
<dbReference type="InterPro" id="IPR016040">
    <property type="entry name" value="NAD(P)-bd_dom"/>
</dbReference>
<dbReference type="InterPro" id="IPR052718">
    <property type="entry name" value="NmrA-type_oxidoreductase"/>
</dbReference>
<reference evidence="2" key="1">
    <citation type="submission" date="2020-02" db="EMBL/GenBank/DDBJ databases">
        <authorList>
            <person name="Meier V. D."/>
        </authorList>
    </citation>
    <scope>NUCLEOTIDE SEQUENCE</scope>
    <source>
        <strain evidence="2">AVDCRST_MAG85</strain>
    </source>
</reference>
<dbReference type="EMBL" id="CADCVT010000082">
    <property type="protein sequence ID" value="CAA9482534.1"/>
    <property type="molecule type" value="Genomic_DNA"/>
</dbReference>
<feature type="domain" description="NAD(P)-binding" evidence="1">
    <location>
        <begin position="6"/>
        <end position="180"/>
    </location>
</feature>
<evidence type="ECO:0000259" key="1">
    <source>
        <dbReference type="Pfam" id="PF13460"/>
    </source>
</evidence>